<keyword evidence="8" id="KW-1133">Transmembrane helix</keyword>
<dbReference type="RefSeq" id="WP_125557954.1">
    <property type="nucleotide sequence ID" value="NZ_RBVX01000021.1"/>
</dbReference>
<evidence type="ECO:0000259" key="9">
    <source>
        <dbReference type="PROSITE" id="PS50111"/>
    </source>
</evidence>
<dbReference type="CDD" id="cd06225">
    <property type="entry name" value="HAMP"/>
    <property type="match status" value="1"/>
</dbReference>
<feature type="domain" description="HAMP" evidence="10">
    <location>
        <begin position="210"/>
        <end position="263"/>
    </location>
</feature>
<reference evidence="11 12" key="1">
    <citation type="submission" date="2018-10" db="EMBL/GenBank/DDBJ databases">
        <title>Draft genome sequence of Bacillus salarius IM0101, isolated from a hypersaline soil in Inner Mongolia, China.</title>
        <authorList>
            <person name="Yamprayoonswat W."/>
            <person name="Boonvisut S."/>
            <person name="Jumpathong W."/>
            <person name="Sittihan S."/>
            <person name="Ruangsuj P."/>
            <person name="Wanthongcharoen S."/>
            <person name="Thongpramul N."/>
            <person name="Pimmason S."/>
            <person name="Yu B."/>
            <person name="Yasawong M."/>
        </authorList>
    </citation>
    <scope>NUCLEOTIDE SEQUENCE [LARGE SCALE GENOMIC DNA]</scope>
    <source>
        <strain evidence="11 12">IM0101</strain>
    </source>
</reference>
<keyword evidence="4 6" id="KW-0807">Transducer</keyword>
<feature type="region of interest" description="Disordered" evidence="7">
    <location>
        <begin position="569"/>
        <end position="595"/>
    </location>
</feature>
<dbReference type="InterPro" id="IPR004089">
    <property type="entry name" value="MCPsignal_dom"/>
</dbReference>
<feature type="transmembrane region" description="Helical" evidence="8">
    <location>
        <begin position="12"/>
        <end position="37"/>
    </location>
</feature>
<dbReference type="AlphaFoldDB" id="A0A428MZZ3"/>
<keyword evidence="12" id="KW-1185">Reference proteome</keyword>
<accession>A0A428MZZ3</accession>
<protein>
    <submittedName>
        <fullName evidence="11">Methyl-accepting chemotaxis protein</fullName>
    </submittedName>
</protein>
<evidence type="ECO:0000256" key="3">
    <source>
        <dbReference type="ARBA" id="ARBA00023136"/>
    </source>
</evidence>
<dbReference type="PROSITE" id="PS50885">
    <property type="entry name" value="HAMP"/>
    <property type="match status" value="1"/>
</dbReference>
<comment type="subcellular location">
    <subcellularLocation>
        <location evidence="1">Cell membrane</location>
    </subcellularLocation>
</comment>
<feature type="transmembrane region" description="Helical" evidence="8">
    <location>
        <begin position="187"/>
        <end position="208"/>
    </location>
</feature>
<dbReference type="GO" id="GO:0005886">
    <property type="term" value="C:plasma membrane"/>
    <property type="evidence" value="ECO:0007669"/>
    <property type="project" value="UniProtKB-SubCell"/>
</dbReference>
<sequence>MIKDMWRNRSIGGKYAGVFAVVILTFVLSLIITYWLLSNTNDSVQETSVKNDVVNDASELMSLYQQKYLNIPEYIIIEDDERLENYLSLSEDFVETAKRLRGNLDTEEQMSVLNQIIANNHALDEYYFSEIVPNVQQINTDTFTELQGNADELKDETMALGDSLKEEAITSNASSIENAESSIHTTILILIISVIISIIISTALLFFISRSIRKSLTKVVETSDQIARGNLNVDTLEYDSRDEIGMLSKSINEMGASLKEMIVEVSTLSNSVDSQVQTFRTTSGEVKESSEQVAVTIEELATGATNQANEATSISERTQELNKKIIEASDNGEQLATFSKDVLSVSVDGDSQMKESLNQMTKINDMVEQSVTKINRLEEQTSSISEFVSVIRSIAEQTNLLALNASIEAARAGEAGKGFAVVADEVRKLAEQVTSSVESITEIVDTIKGETGKMVTDLTEGYEEVNKGKDQIETSGAYFSEIKDKVSNMVERVTEISNSLSTFNVTSQEISKSVEHIASISEESAAGSEEISASVNDQQESINQVSSGAVELTQMVERMNGLIQHFKIDEEANQPNKTIETIQSEKDEDGKEEDE</sequence>
<keyword evidence="8" id="KW-0812">Transmembrane</keyword>
<dbReference type="Gene3D" id="1.10.287.950">
    <property type="entry name" value="Methyl-accepting chemotaxis protein"/>
    <property type="match status" value="1"/>
</dbReference>
<evidence type="ECO:0000256" key="8">
    <source>
        <dbReference type="SAM" id="Phobius"/>
    </source>
</evidence>
<keyword evidence="3 8" id="KW-0472">Membrane</keyword>
<evidence type="ECO:0000259" key="10">
    <source>
        <dbReference type="PROSITE" id="PS50885"/>
    </source>
</evidence>
<evidence type="ECO:0000256" key="6">
    <source>
        <dbReference type="PROSITE-ProRule" id="PRU00284"/>
    </source>
</evidence>
<dbReference type="Pfam" id="PF00015">
    <property type="entry name" value="MCPsignal"/>
    <property type="match status" value="1"/>
</dbReference>
<dbReference type="SMART" id="SM00304">
    <property type="entry name" value="HAMP"/>
    <property type="match status" value="2"/>
</dbReference>
<evidence type="ECO:0000313" key="12">
    <source>
        <dbReference type="Proteomes" id="UP000275076"/>
    </source>
</evidence>
<evidence type="ECO:0000256" key="1">
    <source>
        <dbReference type="ARBA" id="ARBA00004236"/>
    </source>
</evidence>
<dbReference type="PANTHER" id="PTHR32089:SF112">
    <property type="entry name" value="LYSOZYME-LIKE PROTEIN-RELATED"/>
    <property type="match status" value="1"/>
</dbReference>
<evidence type="ECO:0000256" key="7">
    <source>
        <dbReference type="SAM" id="MobiDB-lite"/>
    </source>
</evidence>
<evidence type="ECO:0000256" key="5">
    <source>
        <dbReference type="ARBA" id="ARBA00029447"/>
    </source>
</evidence>
<dbReference type="Pfam" id="PF00672">
    <property type="entry name" value="HAMP"/>
    <property type="match status" value="1"/>
</dbReference>
<evidence type="ECO:0000256" key="4">
    <source>
        <dbReference type="ARBA" id="ARBA00023224"/>
    </source>
</evidence>
<dbReference type="SUPFAM" id="SSF58104">
    <property type="entry name" value="Methyl-accepting chemotaxis protein (MCP) signaling domain"/>
    <property type="match status" value="1"/>
</dbReference>
<feature type="compositionally biased region" description="Polar residues" evidence="7">
    <location>
        <begin position="573"/>
        <end position="582"/>
    </location>
</feature>
<evidence type="ECO:0000256" key="2">
    <source>
        <dbReference type="ARBA" id="ARBA00022475"/>
    </source>
</evidence>
<dbReference type="Gene3D" id="6.10.340.10">
    <property type="match status" value="1"/>
</dbReference>
<dbReference type="PANTHER" id="PTHR32089">
    <property type="entry name" value="METHYL-ACCEPTING CHEMOTAXIS PROTEIN MCPB"/>
    <property type="match status" value="1"/>
</dbReference>
<proteinExistence type="inferred from homology"/>
<dbReference type="PROSITE" id="PS50111">
    <property type="entry name" value="CHEMOTAXIS_TRANSDUC_2"/>
    <property type="match status" value="1"/>
</dbReference>
<organism evidence="11 12">
    <name type="scientific">Salibacterium salarium</name>
    <dbReference type="NCBI Taxonomy" id="284579"/>
    <lineage>
        <taxon>Bacteria</taxon>
        <taxon>Bacillati</taxon>
        <taxon>Bacillota</taxon>
        <taxon>Bacilli</taxon>
        <taxon>Bacillales</taxon>
        <taxon>Bacillaceae</taxon>
    </lineage>
</organism>
<dbReference type="CDD" id="cd11386">
    <property type="entry name" value="MCP_signal"/>
    <property type="match status" value="1"/>
</dbReference>
<dbReference type="GO" id="GO:0007165">
    <property type="term" value="P:signal transduction"/>
    <property type="evidence" value="ECO:0007669"/>
    <property type="project" value="UniProtKB-KW"/>
</dbReference>
<comment type="similarity">
    <text evidence="5">Belongs to the methyl-accepting chemotaxis (MCP) protein family.</text>
</comment>
<keyword evidence="2" id="KW-1003">Cell membrane</keyword>
<gene>
    <name evidence="11" type="ORF">D7Z54_18995</name>
</gene>
<dbReference type="InterPro" id="IPR003660">
    <property type="entry name" value="HAMP_dom"/>
</dbReference>
<dbReference type="EMBL" id="RBVX01000021">
    <property type="protein sequence ID" value="RSL31720.1"/>
    <property type="molecule type" value="Genomic_DNA"/>
</dbReference>
<comment type="caution">
    <text evidence="11">The sequence shown here is derived from an EMBL/GenBank/DDBJ whole genome shotgun (WGS) entry which is preliminary data.</text>
</comment>
<dbReference type="Proteomes" id="UP000275076">
    <property type="component" value="Unassembled WGS sequence"/>
</dbReference>
<name>A0A428MZZ3_9BACI</name>
<feature type="domain" description="Methyl-accepting transducer" evidence="9">
    <location>
        <begin position="282"/>
        <end position="532"/>
    </location>
</feature>
<dbReference type="SMART" id="SM00283">
    <property type="entry name" value="MA"/>
    <property type="match status" value="1"/>
</dbReference>
<dbReference type="OrthoDB" id="9804712at2"/>
<evidence type="ECO:0000313" key="11">
    <source>
        <dbReference type="EMBL" id="RSL31720.1"/>
    </source>
</evidence>